<gene>
    <name evidence="1" type="ORF">CYJ41_04945</name>
</gene>
<dbReference type="RefSeq" id="WP_101637243.1">
    <property type="nucleotide sequence ID" value="NZ_PKHU01000004.1"/>
</dbReference>
<name>A0A2I1N9Z2_9BACT</name>
<proteinExistence type="predicted"/>
<evidence type="ECO:0008006" key="3">
    <source>
        <dbReference type="Google" id="ProtNLM"/>
    </source>
</evidence>
<accession>A0A2I1N9Z2</accession>
<reference evidence="1 2" key="1">
    <citation type="submission" date="2017-12" db="EMBL/GenBank/DDBJ databases">
        <title>Phylogenetic diversity of female urinary microbiome.</title>
        <authorList>
            <person name="Thomas-White K."/>
            <person name="Wolfe A.J."/>
        </authorList>
    </citation>
    <scope>NUCLEOTIDE SEQUENCE [LARGE SCALE GENOMIC DNA]</scope>
    <source>
        <strain evidence="1 2">UMB0112</strain>
    </source>
</reference>
<dbReference type="AlphaFoldDB" id="A0A2I1N9Z2"/>
<evidence type="ECO:0000313" key="2">
    <source>
        <dbReference type="Proteomes" id="UP000234639"/>
    </source>
</evidence>
<sequence length="362" mass="42579">MEILNYLYENPPIFQNNIDRKIKINSSKALICGQLNSGKSQILLNLLFKNQKDEILYIDLDDLRLNFDETDFLKFLNLNKKIKFIGIDNLKTNDSKLLKIIENLSSSNTNIENIYLTTRQKSLNLNGFKKYNLNMLDFEEFIALEGKTNDLGAIFSEFLTRGNSINDKISIQNNLKANYNENELLVLLECAKFVNQNFSTNKIYTNLKEFYKISKDKVYEAVFRLEDEGIIKFVPKFQSTSKRIYFGDFAFMDNLSYKKHFIKKLQNALLCELLTLNKEIYFTDDFDFYLPNKNLHNQNLAFLIIPFTTSEFIYLKFKKLFEKLKKMRISKLYAITMGNEESFTIEGIKCEITPFWQYALSI</sequence>
<comment type="caution">
    <text evidence="1">The sequence shown here is derived from an EMBL/GenBank/DDBJ whole genome shotgun (WGS) entry which is preliminary data.</text>
</comment>
<dbReference type="EMBL" id="PKHU01000004">
    <property type="protein sequence ID" value="PKZ29188.1"/>
    <property type="molecule type" value="Genomic_DNA"/>
</dbReference>
<protein>
    <recommendedName>
        <fullName evidence="3">Helix-turn-helix containsing protein</fullName>
    </recommendedName>
</protein>
<evidence type="ECO:0000313" key="1">
    <source>
        <dbReference type="EMBL" id="PKZ29188.1"/>
    </source>
</evidence>
<dbReference type="Proteomes" id="UP000234639">
    <property type="component" value="Unassembled WGS sequence"/>
</dbReference>
<organism evidence="1 2">
    <name type="scientific">Campylobacter ureolyticus</name>
    <dbReference type="NCBI Taxonomy" id="827"/>
    <lineage>
        <taxon>Bacteria</taxon>
        <taxon>Pseudomonadati</taxon>
        <taxon>Campylobacterota</taxon>
        <taxon>Epsilonproteobacteria</taxon>
        <taxon>Campylobacterales</taxon>
        <taxon>Campylobacteraceae</taxon>
        <taxon>Campylobacter</taxon>
    </lineage>
</organism>